<proteinExistence type="predicted"/>
<dbReference type="Proteomes" id="UP000440498">
    <property type="component" value="Unassembled WGS sequence"/>
</dbReference>
<accession>A0A6A7NB53</accession>
<dbReference type="EMBL" id="WHUG01000020">
    <property type="protein sequence ID" value="MQA42379.1"/>
    <property type="molecule type" value="Genomic_DNA"/>
</dbReference>
<gene>
    <name evidence="2" type="ORF">GEV02_30020</name>
</gene>
<organism evidence="2 3">
    <name type="scientific">Rugamonas aquatica</name>
    <dbReference type="NCBI Taxonomy" id="2743357"/>
    <lineage>
        <taxon>Bacteria</taxon>
        <taxon>Pseudomonadati</taxon>
        <taxon>Pseudomonadota</taxon>
        <taxon>Betaproteobacteria</taxon>
        <taxon>Burkholderiales</taxon>
        <taxon>Oxalobacteraceae</taxon>
        <taxon>Telluria group</taxon>
        <taxon>Rugamonas</taxon>
    </lineage>
</organism>
<evidence type="ECO:0000313" key="3">
    <source>
        <dbReference type="Proteomes" id="UP000440498"/>
    </source>
</evidence>
<keyword evidence="3" id="KW-1185">Reference proteome</keyword>
<reference evidence="2 3" key="1">
    <citation type="submission" date="2019-10" db="EMBL/GenBank/DDBJ databases">
        <title>Two novel species isolated from a subtropical stream in China.</title>
        <authorList>
            <person name="Lu H."/>
        </authorList>
    </citation>
    <scope>NUCLEOTIDE SEQUENCE [LARGE SCALE GENOMIC DNA]</scope>
    <source>
        <strain evidence="2 3">FT29W</strain>
    </source>
</reference>
<evidence type="ECO:0000259" key="1">
    <source>
        <dbReference type="Pfam" id="PF07589"/>
    </source>
</evidence>
<sequence length="164" mass="17202">MLLSSVAHADVKQWVLSGVTFNDGGTLTGNFATDSVTGGLLSFDLTTTAGTIRDGFHYNAASSSLLGNNLTGANSFLIINNSPWAKPYLNLRFDAALTAATTSTTVQHGDMDGNGSWECTNCDNIRFVTAGVVTAVPEPETYAMLLGGLGLVGVAARRRERKAV</sequence>
<name>A0A6A7NB53_9BURK</name>
<feature type="domain" description="Ice-binding protein C-terminal" evidence="1">
    <location>
        <begin position="135"/>
        <end position="159"/>
    </location>
</feature>
<dbReference type="NCBIfam" id="TIGR02595">
    <property type="entry name" value="PEP_CTERM"/>
    <property type="match status" value="1"/>
</dbReference>
<protein>
    <submittedName>
        <fullName evidence="2">PEPxxWA-CTERM sorting domain-containing protein</fullName>
    </submittedName>
</protein>
<evidence type="ECO:0000313" key="2">
    <source>
        <dbReference type="EMBL" id="MQA42379.1"/>
    </source>
</evidence>
<comment type="caution">
    <text evidence="2">The sequence shown here is derived from an EMBL/GenBank/DDBJ whole genome shotgun (WGS) entry which is preliminary data.</text>
</comment>
<dbReference type="InterPro" id="IPR013424">
    <property type="entry name" value="Ice-binding_C"/>
</dbReference>
<dbReference type="Pfam" id="PF07589">
    <property type="entry name" value="PEP-CTERM"/>
    <property type="match status" value="1"/>
</dbReference>
<dbReference type="NCBIfam" id="NF035944">
    <property type="entry name" value="PEPxxWA-CTERM"/>
    <property type="match status" value="1"/>
</dbReference>
<dbReference type="AlphaFoldDB" id="A0A6A7NB53"/>